<feature type="transmembrane region" description="Helical" evidence="1">
    <location>
        <begin position="74"/>
        <end position="94"/>
    </location>
</feature>
<feature type="transmembrane region" description="Helical" evidence="1">
    <location>
        <begin position="283"/>
        <end position="307"/>
    </location>
</feature>
<sequence>MSTASPPSALPIHPHQVIWLLLAVAGLSFVAGLFLSHGLVLDSHWPSYADILANLDRPGAWLRWGIGDISEFAFYKHEFASLGLLAGAGLAWWANGTGKRWQGFAIAYGSGLWPWLVTSSLISLLLSNLLWGWTLDADGWQPTFVAFVSLPAALVLVFGPGWKVALNGAVLGALLVTPASLLLVNFVCLRWNIPAVVGAVSGMAMASIVAFVLCKWFPILVTPRQPAEVAQPPAPQVRYGVVWGLRRVLADFSEAPFFGNEWASLGLLAGVLLAWWLNPDSPVYGTGLLLPIIAGQALSSAIGIYLWRGHWMAKGWYPTYIPIVSVVPAAVLTHGGSPLVVALSAVLGALVAAPLADGLAQKLPAWVHPFVANAVSMAVSTLLIVPFIGLLIVASACTRDYL</sequence>
<keyword evidence="3" id="KW-1185">Reference proteome</keyword>
<keyword evidence="1" id="KW-1133">Transmembrane helix</keyword>
<organism evidence="2 3">
    <name type="scientific">Pseudomonas eucalypticola</name>
    <dbReference type="NCBI Taxonomy" id="2599595"/>
    <lineage>
        <taxon>Bacteria</taxon>
        <taxon>Pseudomonadati</taxon>
        <taxon>Pseudomonadota</taxon>
        <taxon>Gammaproteobacteria</taxon>
        <taxon>Pseudomonadales</taxon>
        <taxon>Pseudomonadaceae</taxon>
        <taxon>Pseudomonas</taxon>
    </lineage>
</organism>
<name>A0A7D5D8S5_9PSED</name>
<feature type="transmembrane region" description="Helical" evidence="1">
    <location>
        <begin position="370"/>
        <end position="394"/>
    </location>
</feature>
<feature type="transmembrane region" description="Helical" evidence="1">
    <location>
        <begin position="106"/>
        <end position="133"/>
    </location>
</feature>
<protein>
    <submittedName>
        <fullName evidence="2">Uncharacterized protein</fullName>
    </submittedName>
</protein>
<proteinExistence type="predicted"/>
<feature type="transmembrane region" description="Helical" evidence="1">
    <location>
        <begin position="139"/>
        <end position="158"/>
    </location>
</feature>
<keyword evidence="1" id="KW-0472">Membrane</keyword>
<dbReference type="RefSeq" id="WP_176571836.1">
    <property type="nucleotide sequence ID" value="NZ_CP056030.1"/>
</dbReference>
<evidence type="ECO:0000256" key="1">
    <source>
        <dbReference type="SAM" id="Phobius"/>
    </source>
</evidence>
<accession>A0A7D5D8S5</accession>
<gene>
    <name evidence="2" type="ORF">HWQ56_22700</name>
</gene>
<dbReference type="KEGG" id="pez:HWQ56_22700"/>
<feature type="transmembrane region" description="Helical" evidence="1">
    <location>
        <begin position="165"/>
        <end position="187"/>
    </location>
</feature>
<feature type="transmembrane region" description="Helical" evidence="1">
    <location>
        <begin position="193"/>
        <end position="214"/>
    </location>
</feature>
<feature type="transmembrane region" description="Helical" evidence="1">
    <location>
        <begin position="257"/>
        <end position="277"/>
    </location>
</feature>
<feature type="transmembrane region" description="Helical" evidence="1">
    <location>
        <begin position="17"/>
        <end position="40"/>
    </location>
</feature>
<dbReference type="EMBL" id="CP056030">
    <property type="protein sequence ID" value="QKZ06434.1"/>
    <property type="molecule type" value="Genomic_DNA"/>
</dbReference>
<evidence type="ECO:0000313" key="3">
    <source>
        <dbReference type="Proteomes" id="UP000509568"/>
    </source>
</evidence>
<evidence type="ECO:0000313" key="2">
    <source>
        <dbReference type="EMBL" id="QKZ06434.1"/>
    </source>
</evidence>
<dbReference type="Proteomes" id="UP000509568">
    <property type="component" value="Chromosome"/>
</dbReference>
<reference evidence="2 3" key="1">
    <citation type="submission" date="2020-06" db="EMBL/GenBank/DDBJ databases">
        <title>Pseudomonas eucalypticola sp. nov., an endophyte of Eucalyptus dunnii leaves with biocontrol ability of eucalyptus leaf blight.</title>
        <authorList>
            <person name="Liu Y."/>
            <person name="Song Z."/>
            <person name="Zeng H."/>
            <person name="Lu M."/>
            <person name="Wang X."/>
            <person name="Lian X."/>
            <person name="Zhang Q."/>
        </authorList>
    </citation>
    <scope>NUCLEOTIDE SEQUENCE [LARGE SCALE GENOMIC DNA]</scope>
    <source>
        <strain evidence="2 3">NP-1</strain>
    </source>
</reference>
<dbReference type="AlphaFoldDB" id="A0A7D5D8S5"/>
<feature type="transmembrane region" description="Helical" evidence="1">
    <location>
        <begin position="319"/>
        <end position="350"/>
    </location>
</feature>
<keyword evidence="1" id="KW-0812">Transmembrane</keyword>